<proteinExistence type="predicted"/>
<keyword evidence="4 6" id="KW-0472">Membrane</keyword>
<keyword evidence="3 6" id="KW-1133">Transmembrane helix</keyword>
<evidence type="ECO:0000313" key="8">
    <source>
        <dbReference type="Proteomes" id="UP001501295"/>
    </source>
</evidence>
<evidence type="ECO:0000256" key="4">
    <source>
        <dbReference type="ARBA" id="ARBA00023136"/>
    </source>
</evidence>
<name>A0ABP8VKM6_9MICO</name>
<dbReference type="InterPro" id="IPR001733">
    <property type="entry name" value="Peptidase_S26B"/>
</dbReference>
<protein>
    <recommendedName>
        <fullName evidence="9">Signal peptidase I</fullName>
    </recommendedName>
</protein>
<gene>
    <name evidence="7" type="ORF">GCM10025780_01860</name>
</gene>
<dbReference type="SUPFAM" id="SSF51306">
    <property type="entry name" value="LexA/Signal peptidase"/>
    <property type="match status" value="1"/>
</dbReference>
<evidence type="ECO:0000256" key="5">
    <source>
        <dbReference type="SAM" id="MobiDB-lite"/>
    </source>
</evidence>
<keyword evidence="2 6" id="KW-0812">Transmembrane</keyword>
<feature type="transmembrane region" description="Helical" evidence="6">
    <location>
        <begin position="210"/>
        <end position="230"/>
    </location>
</feature>
<dbReference type="EMBL" id="BAABLM010000001">
    <property type="protein sequence ID" value="GAA4664549.1"/>
    <property type="molecule type" value="Genomic_DNA"/>
</dbReference>
<dbReference type="PRINTS" id="PR00728">
    <property type="entry name" value="SIGNALPTASE"/>
</dbReference>
<keyword evidence="8" id="KW-1185">Reference proteome</keyword>
<comment type="subcellular location">
    <subcellularLocation>
        <location evidence="1">Membrane</location>
    </subcellularLocation>
</comment>
<evidence type="ECO:0000256" key="2">
    <source>
        <dbReference type="ARBA" id="ARBA00022692"/>
    </source>
</evidence>
<dbReference type="Proteomes" id="UP001501295">
    <property type="component" value="Unassembled WGS sequence"/>
</dbReference>
<evidence type="ECO:0000256" key="1">
    <source>
        <dbReference type="ARBA" id="ARBA00004370"/>
    </source>
</evidence>
<evidence type="ECO:0000256" key="3">
    <source>
        <dbReference type="ARBA" id="ARBA00022989"/>
    </source>
</evidence>
<accession>A0ABP8VKM6</accession>
<feature type="transmembrane region" description="Helical" evidence="6">
    <location>
        <begin position="145"/>
        <end position="163"/>
    </location>
</feature>
<sequence>MTRSNAGDWTRLIVATVARGVLASILGLALWAAVPAVIGWHPTTVMTGSMEPRLVPGDVVVSRPVTAASLTVGRVLLFDDPDHPGELRLHRFVRTGPGGTLITKGDANRQDDSTRVARAAVRGVAFIRVPLAGLPVLWLREGRGMLVAGLVAGLAVVAFLTTIDRSLRRARPIASDAAPAELPRARHSGPHHLPPTRREIRRRARRARRLAHAGALGVLLLGLTAFSAVVPPAALAASFSTTTSNPTSTTAAAFAGTPTGLTCANNADTVSVTISWTSASSPGTTYDVLNGSTVIASSTTTSAVVTTSSVLGLGLLAFPLNVRADAAPVATNWTATSTTPVSVRISGIGTVSVRCA</sequence>
<evidence type="ECO:0000313" key="7">
    <source>
        <dbReference type="EMBL" id="GAA4664549.1"/>
    </source>
</evidence>
<comment type="caution">
    <text evidence="7">The sequence shown here is derived from an EMBL/GenBank/DDBJ whole genome shotgun (WGS) entry which is preliminary data.</text>
</comment>
<dbReference type="InterPro" id="IPR036286">
    <property type="entry name" value="LexA/Signal_pep-like_sf"/>
</dbReference>
<dbReference type="CDD" id="cd06462">
    <property type="entry name" value="Peptidase_S24_S26"/>
    <property type="match status" value="1"/>
</dbReference>
<dbReference type="RefSeq" id="WP_345372134.1">
    <property type="nucleotide sequence ID" value="NZ_BAABLM010000001.1"/>
</dbReference>
<feature type="transmembrane region" description="Helical" evidence="6">
    <location>
        <begin position="12"/>
        <end position="40"/>
    </location>
</feature>
<evidence type="ECO:0000256" key="6">
    <source>
        <dbReference type="SAM" id="Phobius"/>
    </source>
</evidence>
<evidence type="ECO:0008006" key="9">
    <source>
        <dbReference type="Google" id="ProtNLM"/>
    </source>
</evidence>
<reference evidence="8" key="1">
    <citation type="journal article" date="2019" name="Int. J. Syst. Evol. Microbiol.">
        <title>The Global Catalogue of Microorganisms (GCM) 10K type strain sequencing project: providing services to taxonomists for standard genome sequencing and annotation.</title>
        <authorList>
            <consortium name="The Broad Institute Genomics Platform"/>
            <consortium name="The Broad Institute Genome Sequencing Center for Infectious Disease"/>
            <person name="Wu L."/>
            <person name="Ma J."/>
        </authorList>
    </citation>
    <scope>NUCLEOTIDE SEQUENCE [LARGE SCALE GENOMIC DNA]</scope>
    <source>
        <strain evidence="8">JCM 18956</strain>
    </source>
</reference>
<feature type="region of interest" description="Disordered" evidence="5">
    <location>
        <begin position="178"/>
        <end position="198"/>
    </location>
</feature>
<organism evidence="7 8">
    <name type="scientific">Frondihabitans cladoniiphilus</name>
    <dbReference type="NCBI Taxonomy" id="715785"/>
    <lineage>
        <taxon>Bacteria</taxon>
        <taxon>Bacillati</taxon>
        <taxon>Actinomycetota</taxon>
        <taxon>Actinomycetes</taxon>
        <taxon>Micrococcales</taxon>
        <taxon>Microbacteriaceae</taxon>
        <taxon>Frondihabitans</taxon>
    </lineage>
</organism>